<dbReference type="InterPro" id="IPR000515">
    <property type="entry name" value="MetI-like"/>
</dbReference>
<dbReference type="PANTHER" id="PTHR43744">
    <property type="entry name" value="ABC TRANSPORTER PERMEASE PROTEIN MG189-RELATED-RELATED"/>
    <property type="match status" value="1"/>
</dbReference>
<dbReference type="RefSeq" id="WP_110812906.1">
    <property type="nucleotide sequence ID" value="NZ_QJTE01000001.1"/>
</dbReference>
<dbReference type="PANTHER" id="PTHR43744:SF12">
    <property type="entry name" value="ABC TRANSPORTER PERMEASE PROTEIN MG189-RELATED"/>
    <property type="match status" value="1"/>
</dbReference>
<feature type="transmembrane region" description="Helical" evidence="7">
    <location>
        <begin position="26"/>
        <end position="46"/>
    </location>
</feature>
<feature type="transmembrane region" description="Helical" evidence="7">
    <location>
        <begin position="154"/>
        <end position="174"/>
    </location>
</feature>
<evidence type="ECO:0000256" key="7">
    <source>
        <dbReference type="RuleBase" id="RU363032"/>
    </source>
</evidence>
<comment type="subcellular location">
    <subcellularLocation>
        <location evidence="1 7">Cell membrane</location>
        <topology evidence="1 7">Multi-pass membrane protein</topology>
    </subcellularLocation>
</comment>
<evidence type="ECO:0000256" key="2">
    <source>
        <dbReference type="ARBA" id="ARBA00022448"/>
    </source>
</evidence>
<keyword evidence="10" id="KW-1185">Reference proteome</keyword>
<dbReference type="SUPFAM" id="SSF161098">
    <property type="entry name" value="MetI-like"/>
    <property type="match status" value="1"/>
</dbReference>
<evidence type="ECO:0000256" key="6">
    <source>
        <dbReference type="ARBA" id="ARBA00023136"/>
    </source>
</evidence>
<feature type="transmembrane region" description="Helical" evidence="7">
    <location>
        <begin position="121"/>
        <end position="142"/>
    </location>
</feature>
<dbReference type="InterPro" id="IPR035906">
    <property type="entry name" value="MetI-like_sf"/>
</dbReference>
<evidence type="ECO:0000256" key="3">
    <source>
        <dbReference type="ARBA" id="ARBA00022475"/>
    </source>
</evidence>
<evidence type="ECO:0000256" key="4">
    <source>
        <dbReference type="ARBA" id="ARBA00022692"/>
    </source>
</evidence>
<proteinExistence type="inferred from homology"/>
<sequence>MSLATASAVPSQGAVKSRSRRIENGLISVFTLVACAIWFFPIYWAFVTSIRSEERAVSAGAGVVPDEFNLSNYVEVLTGTKLPLWYWNSIGTSLIITAAVIATGMMCAYALSQMRFPGRRLLYGVVLACFMIPAQALVVSQFMLMNDMDLVNKWGGIILPQLIVPVVIIVYKQFFDAIPQEMREAVLLDGGGDYTLLWRVYMPLNWGITTALAIITFIGAWNSFLWPFLIITTENQMTIPVGITQVNDAFGVFYARLMSVALLGAMPVALAYLIFQRRVTEAVMISSGVKG</sequence>
<evidence type="ECO:0000313" key="9">
    <source>
        <dbReference type="EMBL" id="PYE85895.1"/>
    </source>
</evidence>
<feature type="transmembrane region" description="Helical" evidence="7">
    <location>
        <begin position="206"/>
        <end position="231"/>
    </location>
</feature>
<keyword evidence="6 7" id="KW-0472">Membrane</keyword>
<evidence type="ECO:0000256" key="1">
    <source>
        <dbReference type="ARBA" id="ARBA00004651"/>
    </source>
</evidence>
<feature type="domain" description="ABC transmembrane type-1" evidence="8">
    <location>
        <begin position="86"/>
        <end position="275"/>
    </location>
</feature>
<feature type="transmembrane region" description="Helical" evidence="7">
    <location>
        <begin position="85"/>
        <end position="109"/>
    </location>
</feature>
<feature type="transmembrane region" description="Helical" evidence="7">
    <location>
        <begin position="251"/>
        <end position="275"/>
    </location>
</feature>
<dbReference type="EMBL" id="QJTE01000001">
    <property type="protein sequence ID" value="PYE85895.1"/>
    <property type="molecule type" value="Genomic_DNA"/>
</dbReference>
<evidence type="ECO:0000256" key="5">
    <source>
        <dbReference type="ARBA" id="ARBA00022989"/>
    </source>
</evidence>
<comment type="caution">
    <text evidence="9">The sequence shown here is derived from an EMBL/GenBank/DDBJ whole genome shotgun (WGS) entry which is preliminary data.</text>
</comment>
<comment type="similarity">
    <text evidence="7">Belongs to the binding-protein-dependent transport system permease family.</text>
</comment>
<keyword evidence="5 7" id="KW-1133">Transmembrane helix</keyword>
<keyword evidence="4 7" id="KW-0812">Transmembrane</keyword>
<dbReference type="Proteomes" id="UP000248311">
    <property type="component" value="Unassembled WGS sequence"/>
</dbReference>
<dbReference type="CDD" id="cd06261">
    <property type="entry name" value="TM_PBP2"/>
    <property type="match status" value="1"/>
</dbReference>
<reference evidence="9 10" key="1">
    <citation type="submission" date="2018-06" db="EMBL/GenBank/DDBJ databases">
        <title>Genomic Encyclopedia of Type Strains, Phase III (KMG-III): the genomes of soil and plant-associated and newly described type strains.</title>
        <authorList>
            <person name="Whitman W."/>
        </authorList>
    </citation>
    <scope>NUCLEOTIDE SEQUENCE [LARGE SCALE GENOMIC DNA]</scope>
    <source>
        <strain evidence="9 10">CECT 9025</strain>
    </source>
</reference>
<evidence type="ECO:0000313" key="10">
    <source>
        <dbReference type="Proteomes" id="UP000248311"/>
    </source>
</evidence>
<name>A0A318SX31_9RHOB</name>
<gene>
    <name evidence="9" type="ORF">DFP88_101569</name>
</gene>
<evidence type="ECO:0000259" key="8">
    <source>
        <dbReference type="PROSITE" id="PS50928"/>
    </source>
</evidence>
<dbReference type="AlphaFoldDB" id="A0A318SX31"/>
<dbReference type="OrthoDB" id="9815445at2"/>
<dbReference type="PROSITE" id="PS50928">
    <property type="entry name" value="ABC_TM1"/>
    <property type="match status" value="1"/>
</dbReference>
<organism evidence="9 10">
    <name type="scientific">Pseudoroseicyclus aestuarii</name>
    <dbReference type="NCBI Taxonomy" id="1795041"/>
    <lineage>
        <taxon>Bacteria</taxon>
        <taxon>Pseudomonadati</taxon>
        <taxon>Pseudomonadota</taxon>
        <taxon>Alphaproteobacteria</taxon>
        <taxon>Rhodobacterales</taxon>
        <taxon>Paracoccaceae</taxon>
        <taxon>Pseudoroseicyclus</taxon>
    </lineage>
</organism>
<accession>A0A318SX31</accession>
<keyword evidence="2 7" id="KW-0813">Transport</keyword>
<dbReference type="Pfam" id="PF00528">
    <property type="entry name" value="BPD_transp_1"/>
    <property type="match status" value="1"/>
</dbReference>
<protein>
    <submittedName>
        <fullName evidence="9">Carbohydrate ABC transporter membrane protein 2 (CUT1 family)</fullName>
    </submittedName>
</protein>
<dbReference type="GO" id="GO:0005886">
    <property type="term" value="C:plasma membrane"/>
    <property type="evidence" value="ECO:0007669"/>
    <property type="project" value="UniProtKB-SubCell"/>
</dbReference>
<dbReference type="GO" id="GO:0055085">
    <property type="term" value="P:transmembrane transport"/>
    <property type="evidence" value="ECO:0007669"/>
    <property type="project" value="InterPro"/>
</dbReference>
<keyword evidence="3" id="KW-1003">Cell membrane</keyword>
<dbReference type="Gene3D" id="1.10.3720.10">
    <property type="entry name" value="MetI-like"/>
    <property type="match status" value="1"/>
</dbReference>